<gene>
    <name evidence="2" type="ORF">NESM_000512800</name>
</gene>
<sequence>MFRLSHRFLRTPSIRFTYALAKSGARAPAPAAAAAAAASSGGGGGGAAATTAGPVQAILESFDALPKHLRPHVFDEVEMETVLMGGAAPYVPKHLQKKKK</sequence>
<comment type="caution">
    <text evidence="2">The sequence shown here is derived from an EMBL/GenBank/DDBJ whole genome shotgun (WGS) entry which is preliminary data.</text>
</comment>
<evidence type="ECO:0000313" key="2">
    <source>
        <dbReference type="EMBL" id="KAK7195817.1"/>
    </source>
</evidence>
<organism evidence="2 3">
    <name type="scientific">Novymonas esmeraldas</name>
    <dbReference type="NCBI Taxonomy" id="1808958"/>
    <lineage>
        <taxon>Eukaryota</taxon>
        <taxon>Discoba</taxon>
        <taxon>Euglenozoa</taxon>
        <taxon>Kinetoplastea</taxon>
        <taxon>Metakinetoplastina</taxon>
        <taxon>Trypanosomatida</taxon>
        <taxon>Trypanosomatidae</taxon>
        <taxon>Novymonas</taxon>
    </lineage>
</organism>
<reference evidence="2 3" key="1">
    <citation type="journal article" date="2021" name="MBio">
        <title>A New Model Trypanosomatid, Novymonas esmeraldas: Genomic Perception of Its 'Candidatus Pandoraea novymonadis' Endosymbiont.</title>
        <authorList>
            <person name="Zakharova A."/>
            <person name="Saura A."/>
            <person name="Butenko A."/>
            <person name="Podesvova L."/>
            <person name="Warmusova S."/>
            <person name="Kostygov A.Y."/>
            <person name="Nenarokova A."/>
            <person name="Lukes J."/>
            <person name="Opperdoes F.R."/>
            <person name="Yurchenko V."/>
        </authorList>
    </citation>
    <scope>NUCLEOTIDE SEQUENCE [LARGE SCALE GENOMIC DNA]</scope>
    <source>
        <strain evidence="2 3">E262AT.01</strain>
    </source>
</reference>
<evidence type="ECO:0000256" key="1">
    <source>
        <dbReference type="SAM" id="MobiDB-lite"/>
    </source>
</evidence>
<dbReference type="Proteomes" id="UP001430356">
    <property type="component" value="Unassembled WGS sequence"/>
</dbReference>
<dbReference type="AlphaFoldDB" id="A0AAW0EQR7"/>
<protein>
    <submittedName>
        <fullName evidence="2">Uncharacterized protein</fullName>
    </submittedName>
</protein>
<proteinExistence type="predicted"/>
<evidence type="ECO:0000313" key="3">
    <source>
        <dbReference type="Proteomes" id="UP001430356"/>
    </source>
</evidence>
<accession>A0AAW0EQR7</accession>
<dbReference type="EMBL" id="JAECZO010000062">
    <property type="protein sequence ID" value="KAK7195817.1"/>
    <property type="molecule type" value="Genomic_DNA"/>
</dbReference>
<feature type="region of interest" description="Disordered" evidence="1">
    <location>
        <begin position="31"/>
        <end position="50"/>
    </location>
</feature>
<keyword evidence="3" id="KW-1185">Reference proteome</keyword>
<name>A0AAW0EQR7_9TRYP</name>